<dbReference type="CDD" id="cd01398">
    <property type="entry name" value="RPI_A"/>
    <property type="match status" value="1"/>
</dbReference>
<dbReference type="Pfam" id="PF06026">
    <property type="entry name" value="Rib_5-P_isom_A"/>
    <property type="match status" value="1"/>
</dbReference>
<dbReference type="AlphaFoldDB" id="A0A848MC69"/>
<feature type="active site" description="Proton acceptor" evidence="3">
    <location>
        <position position="102"/>
    </location>
</feature>
<gene>
    <name evidence="3 4" type="primary">rpiA</name>
    <name evidence="4" type="ORF">HII30_14810</name>
</gene>
<evidence type="ECO:0000256" key="2">
    <source>
        <dbReference type="ARBA" id="ARBA00023235"/>
    </source>
</evidence>
<keyword evidence="2 3" id="KW-0413">Isomerase</keyword>
<evidence type="ECO:0000256" key="3">
    <source>
        <dbReference type="HAMAP-Rule" id="MF_00170"/>
    </source>
</evidence>
<protein>
    <recommendedName>
        <fullName evidence="3">Ribose-5-phosphate isomerase A</fullName>
        <ecNumber evidence="3">5.3.1.6</ecNumber>
    </recommendedName>
    <alternativeName>
        <fullName evidence="3">Phosphoriboisomerase A</fullName>
        <shortName evidence="3">PRI</shortName>
    </alternativeName>
</protein>
<dbReference type="UniPathway" id="UPA00115">
    <property type="reaction ID" value="UER00412"/>
</dbReference>
<feature type="binding site" evidence="3">
    <location>
        <begin position="80"/>
        <end position="83"/>
    </location>
    <ligand>
        <name>substrate</name>
    </ligand>
</feature>
<feature type="binding site" evidence="3">
    <location>
        <position position="120"/>
    </location>
    <ligand>
        <name>substrate</name>
    </ligand>
</feature>
<dbReference type="NCBIfam" id="TIGR00021">
    <property type="entry name" value="rpiA"/>
    <property type="match status" value="1"/>
</dbReference>
<proteinExistence type="inferred from homology"/>
<keyword evidence="5" id="KW-1185">Reference proteome</keyword>
<evidence type="ECO:0000313" key="4">
    <source>
        <dbReference type="EMBL" id="NMO97034.1"/>
    </source>
</evidence>
<dbReference type="NCBIfam" id="NF001924">
    <property type="entry name" value="PRK00702.1"/>
    <property type="match status" value="1"/>
</dbReference>
<feature type="binding site" evidence="3">
    <location>
        <begin position="93"/>
        <end position="96"/>
    </location>
    <ligand>
        <name>substrate</name>
    </ligand>
</feature>
<dbReference type="Gene3D" id="3.40.50.1360">
    <property type="match status" value="1"/>
</dbReference>
<sequence>MNPKQIAAEKAVEYIQDNMIVGLGTGSTAYWAIQSIGARVKAGLRIRAIATSVESQNLAQELGIPLVSFTEIDEIDVTIDGADEADMNLQLIKGGGGALLREKIVAAASRKLIIVVDESKLVQQLGRFDLPVEVVPFGCEMTLRKLDRLGSTVHFRTANGERFLTDNGNYIADCSFGRIDDPGQLQHHLNNIPGVVDHGLFLNMADLVIAGYSDGNVKEFDRFN</sequence>
<dbReference type="InterPro" id="IPR020672">
    <property type="entry name" value="Ribose5P_isomerase_typA_subgr"/>
</dbReference>
<dbReference type="EMBL" id="JABBPN010000014">
    <property type="protein sequence ID" value="NMO97034.1"/>
    <property type="molecule type" value="Genomic_DNA"/>
</dbReference>
<dbReference type="GO" id="GO:0005829">
    <property type="term" value="C:cytosol"/>
    <property type="evidence" value="ECO:0007669"/>
    <property type="project" value="TreeGrafter"/>
</dbReference>
<comment type="similarity">
    <text evidence="3">Belongs to the ribose 5-phosphate isomerase family.</text>
</comment>
<dbReference type="PANTHER" id="PTHR11934">
    <property type="entry name" value="RIBOSE-5-PHOSPHATE ISOMERASE"/>
    <property type="match status" value="1"/>
</dbReference>
<dbReference type="FunFam" id="3.40.50.1360:FF:000001">
    <property type="entry name" value="Ribose-5-phosphate isomerase A"/>
    <property type="match status" value="1"/>
</dbReference>
<dbReference type="GO" id="GO:0004751">
    <property type="term" value="F:ribose-5-phosphate isomerase activity"/>
    <property type="evidence" value="ECO:0007669"/>
    <property type="project" value="UniProtKB-UniRule"/>
</dbReference>
<evidence type="ECO:0000313" key="5">
    <source>
        <dbReference type="Proteomes" id="UP000565468"/>
    </source>
</evidence>
<dbReference type="RefSeq" id="WP_169505821.1">
    <property type="nucleotide sequence ID" value="NZ_JABBPN010000014.1"/>
</dbReference>
<comment type="pathway">
    <text evidence="3">Carbohydrate degradation; pentose phosphate pathway; D-ribose 5-phosphate from D-ribulose 5-phosphate (non-oxidative stage): step 1/1.</text>
</comment>
<feature type="binding site" evidence="3">
    <location>
        <begin position="25"/>
        <end position="28"/>
    </location>
    <ligand>
        <name>substrate</name>
    </ligand>
</feature>
<dbReference type="GO" id="GO:0006014">
    <property type="term" value="P:D-ribose metabolic process"/>
    <property type="evidence" value="ECO:0007669"/>
    <property type="project" value="TreeGrafter"/>
</dbReference>
<dbReference type="InterPro" id="IPR004788">
    <property type="entry name" value="Ribose5P_isomerase_type_A"/>
</dbReference>
<comment type="function">
    <text evidence="3">Catalyzes the reversible conversion of ribose-5-phosphate to ribulose 5-phosphate.</text>
</comment>
<comment type="caution">
    <text evidence="4">The sequence shown here is derived from an EMBL/GenBank/DDBJ whole genome shotgun (WGS) entry which is preliminary data.</text>
</comment>
<dbReference type="Proteomes" id="UP000565468">
    <property type="component" value="Unassembled WGS sequence"/>
</dbReference>
<comment type="catalytic activity">
    <reaction evidence="1 3">
        <text>aldehydo-D-ribose 5-phosphate = D-ribulose 5-phosphate</text>
        <dbReference type="Rhea" id="RHEA:14657"/>
        <dbReference type="ChEBI" id="CHEBI:58121"/>
        <dbReference type="ChEBI" id="CHEBI:58273"/>
        <dbReference type="EC" id="5.3.1.6"/>
    </reaction>
</comment>
<name>A0A848MC69_PAELE</name>
<dbReference type="PANTHER" id="PTHR11934:SF0">
    <property type="entry name" value="RIBOSE-5-PHOSPHATE ISOMERASE"/>
    <property type="match status" value="1"/>
</dbReference>
<comment type="subunit">
    <text evidence="3">Homodimer.</text>
</comment>
<accession>A0A848MC69</accession>
<reference evidence="4 5" key="1">
    <citation type="submission" date="2020-04" db="EMBL/GenBank/DDBJ databases">
        <title>Paenibacillus algicola sp. nov., a novel marine bacterium producing alginate lyase.</title>
        <authorList>
            <person name="Huang H."/>
        </authorList>
    </citation>
    <scope>NUCLEOTIDE SEQUENCE [LARGE SCALE GENOMIC DNA]</scope>
    <source>
        <strain evidence="4 5">L7-75</strain>
    </source>
</reference>
<dbReference type="Gene3D" id="3.30.70.260">
    <property type="match status" value="1"/>
</dbReference>
<dbReference type="EC" id="5.3.1.6" evidence="3"/>
<dbReference type="HAMAP" id="MF_00170">
    <property type="entry name" value="Rib_5P_isom_A"/>
    <property type="match status" value="1"/>
</dbReference>
<dbReference type="SUPFAM" id="SSF75445">
    <property type="entry name" value="D-ribose-5-phosphate isomerase (RpiA), lid domain"/>
    <property type="match status" value="1"/>
</dbReference>
<evidence type="ECO:0000256" key="1">
    <source>
        <dbReference type="ARBA" id="ARBA00001713"/>
    </source>
</evidence>
<organism evidence="4 5">
    <name type="scientific">Paenibacillus lemnae</name>
    <dbReference type="NCBI Taxonomy" id="1330551"/>
    <lineage>
        <taxon>Bacteria</taxon>
        <taxon>Bacillati</taxon>
        <taxon>Bacillota</taxon>
        <taxon>Bacilli</taxon>
        <taxon>Bacillales</taxon>
        <taxon>Paenibacillaceae</taxon>
        <taxon>Paenibacillus</taxon>
    </lineage>
</organism>
<dbReference type="GO" id="GO:0009052">
    <property type="term" value="P:pentose-phosphate shunt, non-oxidative branch"/>
    <property type="evidence" value="ECO:0007669"/>
    <property type="project" value="UniProtKB-UniRule"/>
</dbReference>
<dbReference type="InterPro" id="IPR037171">
    <property type="entry name" value="NagB/RpiA_transferase-like"/>
</dbReference>
<dbReference type="SUPFAM" id="SSF100950">
    <property type="entry name" value="NagB/RpiA/CoA transferase-like"/>
    <property type="match status" value="1"/>
</dbReference>